<feature type="compositionally biased region" description="Acidic residues" evidence="1">
    <location>
        <begin position="30"/>
        <end position="40"/>
    </location>
</feature>
<keyword evidence="2" id="KW-1185">Reference proteome</keyword>
<proteinExistence type="predicted"/>
<dbReference type="AlphaFoldDB" id="A0A914PCS0"/>
<evidence type="ECO:0000256" key="1">
    <source>
        <dbReference type="SAM" id="MobiDB-lite"/>
    </source>
</evidence>
<evidence type="ECO:0000313" key="3">
    <source>
        <dbReference type="WBParaSite" id="PDA_v2.g15946.t1"/>
    </source>
</evidence>
<sequence>MEEDENDNADIPDEDVEMESDFDGINNNDAESDSGESDDELEEFCRFQFIQFDRSDPDNWPSLSTFRKPFLNALIESLQHYYENYDKLAMLLYSQYWPTTTRFNLKYWTKADHLQSNAQQERRN</sequence>
<accession>A0A914PCS0</accession>
<name>A0A914PCS0_9BILA</name>
<feature type="region of interest" description="Disordered" evidence="1">
    <location>
        <begin position="1"/>
        <end position="40"/>
    </location>
</feature>
<reference evidence="3" key="1">
    <citation type="submission" date="2022-11" db="UniProtKB">
        <authorList>
            <consortium name="WormBaseParasite"/>
        </authorList>
    </citation>
    <scope>IDENTIFICATION</scope>
</reference>
<evidence type="ECO:0000313" key="2">
    <source>
        <dbReference type="Proteomes" id="UP000887578"/>
    </source>
</evidence>
<organism evidence="2 3">
    <name type="scientific">Panagrolaimus davidi</name>
    <dbReference type="NCBI Taxonomy" id="227884"/>
    <lineage>
        <taxon>Eukaryota</taxon>
        <taxon>Metazoa</taxon>
        <taxon>Ecdysozoa</taxon>
        <taxon>Nematoda</taxon>
        <taxon>Chromadorea</taxon>
        <taxon>Rhabditida</taxon>
        <taxon>Tylenchina</taxon>
        <taxon>Panagrolaimomorpha</taxon>
        <taxon>Panagrolaimoidea</taxon>
        <taxon>Panagrolaimidae</taxon>
        <taxon>Panagrolaimus</taxon>
    </lineage>
</organism>
<dbReference type="WBParaSite" id="PDA_v2.g15946.t1">
    <property type="protein sequence ID" value="PDA_v2.g15946.t1"/>
    <property type="gene ID" value="PDA_v2.g15946"/>
</dbReference>
<dbReference type="Proteomes" id="UP000887578">
    <property type="component" value="Unplaced"/>
</dbReference>
<protein>
    <submittedName>
        <fullName evidence="3">PiggyBac transposable element-derived protein domain-containing protein</fullName>
    </submittedName>
</protein>
<feature type="compositionally biased region" description="Acidic residues" evidence="1">
    <location>
        <begin position="1"/>
        <end position="22"/>
    </location>
</feature>